<name>X8DW40_9MYCO</name>
<proteinExistence type="predicted"/>
<evidence type="ECO:0000313" key="3">
    <source>
        <dbReference type="Proteomes" id="UP000023351"/>
    </source>
</evidence>
<gene>
    <name evidence="2" type="ORF">I540_3897</name>
</gene>
<evidence type="ECO:0000313" key="2">
    <source>
        <dbReference type="EMBL" id="EUA72211.1"/>
    </source>
</evidence>
<dbReference type="PATRIC" id="fig|1299321.3.peg.3749"/>
<evidence type="ECO:0000259" key="1">
    <source>
        <dbReference type="Pfam" id="PF20258"/>
    </source>
</evidence>
<dbReference type="Pfam" id="PF20258">
    <property type="entry name" value="tRNA_Me_trans_C"/>
    <property type="match status" value="1"/>
</dbReference>
<accession>X8DW40</accession>
<reference evidence="2 3" key="1">
    <citation type="submission" date="2013-12" db="EMBL/GenBank/DDBJ databases">
        <authorList>
            <person name="Zelazny A."/>
            <person name="Olivier K."/>
            <person name="Holland S."/>
            <person name="Lenaerts A."/>
            <person name="Ordway D."/>
            <person name="DeGroote M.A."/>
            <person name="Parker T."/>
            <person name="Sizemore C."/>
            <person name="Tallon L.J."/>
            <person name="Sadzewicz L.K."/>
            <person name="Sengamalay N."/>
            <person name="Fraser C.M."/>
            <person name="Hine E."/>
            <person name="Shefchek K.A."/>
            <person name="Das S.P."/>
            <person name="Tettelin H."/>
        </authorList>
    </citation>
    <scope>NUCLEOTIDE SEQUENCE [LARGE SCALE GENOMIC DNA]</scope>
    <source>
        <strain evidence="2 3">1513</strain>
    </source>
</reference>
<dbReference type="GO" id="GO:0016740">
    <property type="term" value="F:transferase activity"/>
    <property type="evidence" value="ECO:0007669"/>
    <property type="project" value="UniProtKB-KW"/>
</dbReference>
<dbReference type="AlphaFoldDB" id="X8DW40"/>
<feature type="domain" description="tRNA-specific 2-thiouridylase MnmA-like C-terminal" evidence="1">
    <location>
        <begin position="3"/>
        <end position="47"/>
    </location>
</feature>
<comment type="caution">
    <text evidence="2">The sequence shown here is derived from an EMBL/GenBank/DDBJ whole genome shotgun (WGS) entry which is preliminary data.</text>
</comment>
<dbReference type="Gene3D" id="2.40.30.10">
    <property type="entry name" value="Translation factors"/>
    <property type="match status" value="1"/>
</dbReference>
<organism evidence="2 3">
    <name type="scientific">Mycobacteroides abscessus subsp. bolletii 1513</name>
    <dbReference type="NCBI Taxonomy" id="1299321"/>
    <lineage>
        <taxon>Bacteria</taxon>
        <taxon>Bacillati</taxon>
        <taxon>Actinomycetota</taxon>
        <taxon>Actinomycetes</taxon>
        <taxon>Mycobacteriales</taxon>
        <taxon>Mycobacteriaceae</taxon>
        <taxon>Mycobacteroides</taxon>
        <taxon>Mycobacteroides abscessus</taxon>
    </lineage>
</organism>
<keyword evidence="2" id="KW-0808">Transferase</keyword>
<protein>
    <submittedName>
        <fullName evidence="2">tRNA methyl transferase family protein</fullName>
    </submittedName>
</protein>
<sequence>MDAVVEPGAERIHVRLRTALRGVAPGQTVVLYRPDAEGDEVLGSAVITRD</sequence>
<dbReference type="InterPro" id="IPR046885">
    <property type="entry name" value="MnmA-like_C"/>
</dbReference>
<dbReference type="Proteomes" id="UP000023351">
    <property type="component" value="Unassembled WGS sequence"/>
</dbReference>
<dbReference type="EMBL" id="JAOJ01000002">
    <property type="protein sequence ID" value="EUA72211.1"/>
    <property type="molecule type" value="Genomic_DNA"/>
</dbReference>